<reference evidence="8 9" key="1">
    <citation type="submission" date="2018-11" db="EMBL/GenBank/DDBJ databases">
        <title>Sequencing the genomes of 1000 actinobacteria strains.</title>
        <authorList>
            <person name="Klenk H.-P."/>
        </authorList>
    </citation>
    <scope>NUCLEOTIDE SEQUENCE [LARGE SCALE GENOMIC DNA]</scope>
    <source>
        <strain evidence="8 9">DSM 14418</strain>
    </source>
</reference>
<dbReference type="GO" id="GO:0022857">
    <property type="term" value="F:transmembrane transporter activity"/>
    <property type="evidence" value="ECO:0007669"/>
    <property type="project" value="InterPro"/>
</dbReference>
<dbReference type="Proteomes" id="UP000280726">
    <property type="component" value="Unassembled WGS sequence"/>
</dbReference>
<evidence type="ECO:0000313" key="9">
    <source>
        <dbReference type="Proteomes" id="UP000280726"/>
    </source>
</evidence>
<evidence type="ECO:0000256" key="5">
    <source>
        <dbReference type="SAM" id="MobiDB-lite"/>
    </source>
</evidence>
<feature type="transmembrane region" description="Helical" evidence="6">
    <location>
        <begin position="283"/>
        <end position="301"/>
    </location>
</feature>
<evidence type="ECO:0000256" key="4">
    <source>
        <dbReference type="ARBA" id="ARBA00023136"/>
    </source>
</evidence>
<comment type="caution">
    <text evidence="8">The sequence shown here is derived from an EMBL/GenBank/DDBJ whole genome shotgun (WGS) entry which is preliminary data.</text>
</comment>
<dbReference type="RefSeq" id="WP_123919501.1">
    <property type="nucleotide sequence ID" value="NZ_RKRA01000001.1"/>
</dbReference>
<dbReference type="PROSITE" id="PS50850">
    <property type="entry name" value="MFS"/>
    <property type="match status" value="1"/>
</dbReference>
<keyword evidence="9" id="KW-1185">Reference proteome</keyword>
<name>A0A3N5A6A6_9MICO</name>
<dbReference type="InterPro" id="IPR020846">
    <property type="entry name" value="MFS_dom"/>
</dbReference>
<feature type="transmembrane region" description="Helical" evidence="6">
    <location>
        <begin position="253"/>
        <end position="271"/>
    </location>
</feature>
<feature type="compositionally biased region" description="Basic residues" evidence="5">
    <location>
        <begin position="398"/>
        <end position="407"/>
    </location>
</feature>
<evidence type="ECO:0000259" key="7">
    <source>
        <dbReference type="PROSITE" id="PS50850"/>
    </source>
</evidence>
<protein>
    <submittedName>
        <fullName evidence="8">Putative MFS family arabinose efflux permease</fullName>
    </submittedName>
</protein>
<proteinExistence type="predicted"/>
<dbReference type="SUPFAM" id="SSF103473">
    <property type="entry name" value="MFS general substrate transporter"/>
    <property type="match status" value="1"/>
</dbReference>
<feature type="transmembrane region" description="Helical" evidence="6">
    <location>
        <begin position="307"/>
        <end position="333"/>
    </location>
</feature>
<evidence type="ECO:0000256" key="2">
    <source>
        <dbReference type="ARBA" id="ARBA00022692"/>
    </source>
</evidence>
<dbReference type="Pfam" id="PF07690">
    <property type="entry name" value="MFS_1"/>
    <property type="match status" value="1"/>
</dbReference>
<feature type="transmembrane region" description="Helical" evidence="6">
    <location>
        <begin position="86"/>
        <end position="105"/>
    </location>
</feature>
<feature type="transmembrane region" description="Helical" evidence="6">
    <location>
        <begin position="369"/>
        <end position="391"/>
    </location>
</feature>
<dbReference type="PANTHER" id="PTHR23531">
    <property type="entry name" value="QUINOLENE RESISTANCE PROTEIN NORA"/>
    <property type="match status" value="1"/>
</dbReference>
<keyword evidence="3 6" id="KW-1133">Transmembrane helix</keyword>
<evidence type="ECO:0000256" key="3">
    <source>
        <dbReference type="ARBA" id="ARBA00022989"/>
    </source>
</evidence>
<keyword evidence="4 6" id="KW-0472">Membrane</keyword>
<feature type="transmembrane region" description="Helical" evidence="6">
    <location>
        <begin position="53"/>
        <end position="74"/>
    </location>
</feature>
<organism evidence="8 9">
    <name type="scientific">Georgenia muralis</name>
    <dbReference type="NCBI Taxonomy" id="154117"/>
    <lineage>
        <taxon>Bacteria</taxon>
        <taxon>Bacillati</taxon>
        <taxon>Actinomycetota</taxon>
        <taxon>Actinomycetes</taxon>
        <taxon>Micrococcales</taxon>
        <taxon>Bogoriellaceae</taxon>
        <taxon>Georgenia</taxon>
    </lineage>
</organism>
<dbReference type="AlphaFoldDB" id="A0A3N5A6A6"/>
<dbReference type="GO" id="GO:0005886">
    <property type="term" value="C:plasma membrane"/>
    <property type="evidence" value="ECO:0007669"/>
    <property type="project" value="UniProtKB-SubCell"/>
</dbReference>
<dbReference type="PANTHER" id="PTHR23531:SF1">
    <property type="entry name" value="QUINOLENE RESISTANCE PROTEIN NORA"/>
    <property type="match status" value="1"/>
</dbReference>
<dbReference type="OrthoDB" id="5242299at2"/>
<feature type="transmembrane region" description="Helical" evidence="6">
    <location>
        <begin position="345"/>
        <end position="363"/>
    </location>
</feature>
<feature type="domain" description="Major facilitator superfamily (MFS) profile" evidence="7">
    <location>
        <begin position="19"/>
        <end position="395"/>
    </location>
</feature>
<feature type="transmembrane region" description="Helical" evidence="6">
    <location>
        <begin position="111"/>
        <end position="133"/>
    </location>
</feature>
<feature type="compositionally biased region" description="Pro residues" evidence="5">
    <location>
        <begin position="435"/>
        <end position="444"/>
    </location>
</feature>
<dbReference type="InterPro" id="IPR011701">
    <property type="entry name" value="MFS"/>
</dbReference>
<evidence type="ECO:0000256" key="1">
    <source>
        <dbReference type="ARBA" id="ARBA00004651"/>
    </source>
</evidence>
<feature type="transmembrane region" description="Helical" evidence="6">
    <location>
        <begin position="145"/>
        <end position="163"/>
    </location>
</feature>
<gene>
    <name evidence="8" type="ORF">EDD32_3476</name>
</gene>
<accession>A0A3N5A6A6</accession>
<dbReference type="InterPro" id="IPR036259">
    <property type="entry name" value="MFS_trans_sf"/>
</dbReference>
<dbReference type="InterPro" id="IPR052714">
    <property type="entry name" value="MFS_Exporter"/>
</dbReference>
<feature type="transmembrane region" description="Helical" evidence="6">
    <location>
        <begin position="175"/>
        <end position="194"/>
    </location>
</feature>
<feature type="transmembrane region" description="Helical" evidence="6">
    <location>
        <begin position="20"/>
        <end position="41"/>
    </location>
</feature>
<evidence type="ECO:0000256" key="6">
    <source>
        <dbReference type="SAM" id="Phobius"/>
    </source>
</evidence>
<sequence>MTTTGTLPTASRERLFTRPFVMLGLAELAYFTADGVAIYALPLYVTGPLGADTAAAGLAFGAFAVVALVARPFAGRVADTRGRRPSLVAGALLCAACMALTPLAGGLGGVVGLRLVLGLAEAAFFVAAVAALMDLAPASRIGEAMSYNSLGLYLGLTAGPPLGELLVRAAGFTTAWLAAAAFAAASAALAAGIGETRPAVPAGPDGAGEPAERHLVHRASVPVGLVFLASMVAMGGFLAFAALHAESVGMSNASLPLATYGIVVVTCRILFARVPDRFPALRLATAAVATMAAGLGLVALWPTPFGAVVGAAVMGLGITFSTPALFAAIFALAGPDERGAASGTASAAIDLGIGLGPMLLGVVAESAGIPWAFGVAAGIALAGAVWALTLVQRERVARPRSRPHSTRRQSPGTPQPVRSGWFPRGRGLHRVPGRTGPPSPMRCP</sequence>
<evidence type="ECO:0000313" key="8">
    <source>
        <dbReference type="EMBL" id="RPF28925.1"/>
    </source>
</evidence>
<keyword evidence="2 6" id="KW-0812">Transmembrane</keyword>
<feature type="transmembrane region" description="Helical" evidence="6">
    <location>
        <begin position="215"/>
        <end position="241"/>
    </location>
</feature>
<comment type="subcellular location">
    <subcellularLocation>
        <location evidence="1">Cell membrane</location>
        <topology evidence="1">Multi-pass membrane protein</topology>
    </subcellularLocation>
</comment>
<dbReference type="EMBL" id="RKRA01000001">
    <property type="protein sequence ID" value="RPF28925.1"/>
    <property type="molecule type" value="Genomic_DNA"/>
</dbReference>
<dbReference type="Gene3D" id="1.20.1250.20">
    <property type="entry name" value="MFS general substrate transporter like domains"/>
    <property type="match status" value="2"/>
</dbReference>
<feature type="region of interest" description="Disordered" evidence="5">
    <location>
        <begin position="397"/>
        <end position="444"/>
    </location>
</feature>